<dbReference type="InterPro" id="IPR009606">
    <property type="entry name" value="DEAL/Modifying_wall_lignin1/2"/>
</dbReference>
<comment type="subcellular location">
    <subcellularLocation>
        <location evidence="1">Endomembrane system</location>
        <topology evidence="1">Multi-pass membrane protein</topology>
    </subcellularLocation>
</comment>
<evidence type="ECO:0000313" key="8">
    <source>
        <dbReference type="EMBL" id="OAY77041.1"/>
    </source>
</evidence>
<keyword evidence="3" id="KW-0732">Signal</keyword>
<feature type="transmembrane region" description="Helical" evidence="7">
    <location>
        <begin position="6"/>
        <end position="25"/>
    </location>
</feature>
<name>A0A199VJI4_ANACO</name>
<feature type="transmembrane region" description="Helical" evidence="7">
    <location>
        <begin position="93"/>
        <end position="114"/>
    </location>
</feature>
<comment type="similarity">
    <text evidence="6">Belongs to the DESIGUAL family.</text>
</comment>
<reference evidence="8 9" key="1">
    <citation type="journal article" date="2016" name="DNA Res.">
        <title>The draft genome of MD-2 pineapple using hybrid error correction of long reads.</title>
        <authorList>
            <person name="Redwan R.M."/>
            <person name="Saidin A."/>
            <person name="Kumar S.V."/>
        </authorList>
    </citation>
    <scope>NUCLEOTIDE SEQUENCE [LARGE SCALE GENOMIC DNA]</scope>
    <source>
        <strain evidence="9">cv. MD2</strain>
        <tissue evidence="8">Leaf</tissue>
    </source>
</reference>
<dbReference type="Proteomes" id="UP000092600">
    <property type="component" value="Unassembled WGS sequence"/>
</dbReference>
<evidence type="ECO:0008006" key="10">
    <source>
        <dbReference type="Google" id="ProtNLM"/>
    </source>
</evidence>
<gene>
    <name evidence="8" type="ORF">ACMD2_07244</name>
</gene>
<dbReference type="STRING" id="4615.A0A199VJI4"/>
<accession>A0A199VJI4</accession>
<keyword evidence="5 7" id="KW-0472">Membrane</keyword>
<sequence>MARIEAVIICLLIVIMDAVAGVLGIEAEKAQNKGRHLRVFFIECNEPVHQAYRLGLAAATLLALAHAIANALGGCPCICSGAKFKQSTANKQMAAATLIISWIVVIVGFTMLIIGALSNSKSRASCGFDRHRFLSIGGILCFVHGLFCLVYYVSADAAIREEGKSQRGNGSHGVHP</sequence>
<evidence type="ECO:0000256" key="4">
    <source>
        <dbReference type="ARBA" id="ARBA00022989"/>
    </source>
</evidence>
<dbReference type="InterPro" id="IPR052222">
    <property type="entry name" value="DESIGUAL"/>
</dbReference>
<feature type="transmembrane region" description="Helical" evidence="7">
    <location>
        <begin position="134"/>
        <end position="154"/>
    </location>
</feature>
<evidence type="ECO:0000256" key="6">
    <source>
        <dbReference type="ARBA" id="ARBA00029467"/>
    </source>
</evidence>
<evidence type="ECO:0000256" key="3">
    <source>
        <dbReference type="ARBA" id="ARBA00022729"/>
    </source>
</evidence>
<evidence type="ECO:0000256" key="2">
    <source>
        <dbReference type="ARBA" id="ARBA00022692"/>
    </source>
</evidence>
<keyword evidence="4 7" id="KW-1133">Transmembrane helix</keyword>
<protein>
    <recommendedName>
        <fullName evidence="10">DUF1218 domain-containing protein</fullName>
    </recommendedName>
</protein>
<dbReference type="AlphaFoldDB" id="A0A199VJI4"/>
<organism evidence="8 9">
    <name type="scientific">Ananas comosus</name>
    <name type="common">Pineapple</name>
    <name type="synonym">Ananas ananas</name>
    <dbReference type="NCBI Taxonomy" id="4615"/>
    <lineage>
        <taxon>Eukaryota</taxon>
        <taxon>Viridiplantae</taxon>
        <taxon>Streptophyta</taxon>
        <taxon>Embryophyta</taxon>
        <taxon>Tracheophyta</taxon>
        <taxon>Spermatophyta</taxon>
        <taxon>Magnoliopsida</taxon>
        <taxon>Liliopsida</taxon>
        <taxon>Poales</taxon>
        <taxon>Bromeliaceae</taxon>
        <taxon>Bromelioideae</taxon>
        <taxon>Ananas</taxon>
    </lineage>
</organism>
<dbReference type="GO" id="GO:0012505">
    <property type="term" value="C:endomembrane system"/>
    <property type="evidence" value="ECO:0007669"/>
    <property type="project" value="UniProtKB-SubCell"/>
</dbReference>
<evidence type="ECO:0000256" key="7">
    <source>
        <dbReference type="SAM" id="Phobius"/>
    </source>
</evidence>
<comment type="caution">
    <text evidence="8">The sequence shown here is derived from an EMBL/GenBank/DDBJ whole genome shotgun (WGS) entry which is preliminary data.</text>
</comment>
<proteinExistence type="inferred from homology"/>
<dbReference type="Pfam" id="PF06749">
    <property type="entry name" value="DUF1218"/>
    <property type="match status" value="1"/>
</dbReference>
<evidence type="ECO:0000256" key="1">
    <source>
        <dbReference type="ARBA" id="ARBA00004127"/>
    </source>
</evidence>
<keyword evidence="2 7" id="KW-0812">Transmembrane</keyword>
<evidence type="ECO:0000256" key="5">
    <source>
        <dbReference type="ARBA" id="ARBA00023136"/>
    </source>
</evidence>
<evidence type="ECO:0000313" key="9">
    <source>
        <dbReference type="Proteomes" id="UP000092600"/>
    </source>
</evidence>
<dbReference type="EMBL" id="LSRQ01001632">
    <property type="protein sequence ID" value="OAY77041.1"/>
    <property type="molecule type" value="Genomic_DNA"/>
</dbReference>
<dbReference type="PANTHER" id="PTHR31769">
    <property type="entry name" value="OS07G0462200 PROTEIN-RELATED"/>
    <property type="match status" value="1"/>
</dbReference>